<organism evidence="10">
    <name type="scientific">uncultured Cytophagales bacterium</name>
    <dbReference type="NCBI Taxonomy" id="158755"/>
    <lineage>
        <taxon>Bacteria</taxon>
        <taxon>Pseudomonadati</taxon>
        <taxon>Bacteroidota</taxon>
        <taxon>Sphingobacteriia</taxon>
        <taxon>Sphingobacteriales</taxon>
        <taxon>environmental samples</taxon>
    </lineage>
</organism>
<dbReference type="GO" id="GO:0004089">
    <property type="term" value="F:carbonate dehydratase activity"/>
    <property type="evidence" value="ECO:0007669"/>
    <property type="project" value="UniProtKB-EC"/>
</dbReference>
<comment type="similarity">
    <text evidence="1">Belongs to the beta-class carbonic anhydrase family.</text>
</comment>
<dbReference type="PANTHER" id="PTHR11002">
    <property type="entry name" value="CARBONIC ANHYDRASE"/>
    <property type="match status" value="1"/>
</dbReference>
<evidence type="ECO:0000256" key="3">
    <source>
        <dbReference type="ARBA" id="ARBA00022723"/>
    </source>
</evidence>
<evidence type="ECO:0000256" key="2">
    <source>
        <dbReference type="ARBA" id="ARBA00012925"/>
    </source>
</evidence>
<comment type="cofactor">
    <cofactor evidence="9">
        <name>Zn(2+)</name>
        <dbReference type="ChEBI" id="CHEBI:29105"/>
    </cofactor>
    <text evidence="9">Binds 1 zinc ion per subunit.</text>
</comment>
<dbReference type="EC" id="4.2.1.1" evidence="2"/>
<evidence type="ECO:0000256" key="8">
    <source>
        <dbReference type="ARBA" id="ARBA00082533"/>
    </source>
</evidence>
<dbReference type="AlphaFoldDB" id="A0A6J4LW99"/>
<protein>
    <recommendedName>
        <fullName evidence="6">Carbonic anhydrase 2</fullName>
        <ecNumber evidence="2">4.2.1.1</ecNumber>
    </recommendedName>
    <alternativeName>
        <fullName evidence="8">Carbonate dehydratase 2</fullName>
    </alternativeName>
</protein>
<comment type="catalytic activity">
    <reaction evidence="7">
        <text>hydrogencarbonate + H(+) = CO2 + H2O</text>
        <dbReference type="Rhea" id="RHEA:10748"/>
        <dbReference type="ChEBI" id="CHEBI:15377"/>
        <dbReference type="ChEBI" id="CHEBI:15378"/>
        <dbReference type="ChEBI" id="CHEBI:16526"/>
        <dbReference type="ChEBI" id="CHEBI:17544"/>
        <dbReference type="EC" id="4.2.1.1"/>
    </reaction>
</comment>
<evidence type="ECO:0000256" key="7">
    <source>
        <dbReference type="ARBA" id="ARBA00048348"/>
    </source>
</evidence>
<dbReference type="SUPFAM" id="SSF53056">
    <property type="entry name" value="beta-carbonic anhydrase, cab"/>
    <property type="match status" value="1"/>
</dbReference>
<evidence type="ECO:0000256" key="9">
    <source>
        <dbReference type="PIRSR" id="PIRSR601765-1"/>
    </source>
</evidence>
<dbReference type="Gene3D" id="3.40.1050.10">
    <property type="entry name" value="Carbonic anhydrase"/>
    <property type="match status" value="1"/>
</dbReference>
<accession>A0A6J4LW99</accession>
<dbReference type="GO" id="GO:0015976">
    <property type="term" value="P:carbon utilization"/>
    <property type="evidence" value="ECO:0007669"/>
    <property type="project" value="InterPro"/>
</dbReference>
<proteinExistence type="inferred from homology"/>
<dbReference type="PROSITE" id="PS00704">
    <property type="entry name" value="PROK_CO2_ANHYDRASE_1"/>
    <property type="match status" value="1"/>
</dbReference>
<dbReference type="FunFam" id="3.40.1050.10:FF:000001">
    <property type="entry name" value="Carbonic anhydrase"/>
    <property type="match status" value="1"/>
</dbReference>
<feature type="binding site" evidence="9">
    <location>
        <position position="45"/>
    </location>
    <ligand>
        <name>Zn(2+)</name>
        <dbReference type="ChEBI" id="CHEBI:29105"/>
    </ligand>
</feature>
<reference evidence="10" key="1">
    <citation type="submission" date="2020-02" db="EMBL/GenBank/DDBJ databases">
        <authorList>
            <person name="Meier V. D."/>
        </authorList>
    </citation>
    <scope>NUCLEOTIDE SEQUENCE</scope>
    <source>
        <strain evidence="10">AVDCRST_MAG56</strain>
    </source>
</reference>
<dbReference type="InterPro" id="IPR036874">
    <property type="entry name" value="Carbonic_anhydrase_sf"/>
</dbReference>
<sequence length="230" mass="26229">MSQLIQQLLDNNREWVQEKLAVDQDYFNRTADGQHPKILWIGCSDSRVPPDQLTKTNPGEIFVHRNIANLVVQTDMNMLSVLQYSVEVLKVEHVIVCGHYGCGGVRAALGTHQYGLIDNWLRQIKDTINFYWELVKDLDETAREKRIVELNVVEQVYNLGKTNIIRNAWQSTGKPFLHGWVYDVKTGLVTEHTPAIHDDAGIDQICKYAASQINLKVRPANQYTSVDSLL</sequence>
<dbReference type="CDD" id="cd00883">
    <property type="entry name" value="beta_CA_cladeA"/>
    <property type="match status" value="1"/>
</dbReference>
<dbReference type="Pfam" id="PF00484">
    <property type="entry name" value="Pro_CA"/>
    <property type="match status" value="1"/>
</dbReference>
<feature type="binding site" evidence="9">
    <location>
        <position position="43"/>
    </location>
    <ligand>
        <name>Zn(2+)</name>
        <dbReference type="ChEBI" id="CHEBI:29105"/>
    </ligand>
</feature>
<evidence type="ECO:0000256" key="1">
    <source>
        <dbReference type="ARBA" id="ARBA00006217"/>
    </source>
</evidence>
<dbReference type="InterPro" id="IPR001765">
    <property type="entry name" value="Carbonic_anhydrase"/>
</dbReference>
<dbReference type="EMBL" id="CADCTQ010000668">
    <property type="protein sequence ID" value="CAA9342538.1"/>
    <property type="molecule type" value="Genomic_DNA"/>
</dbReference>
<feature type="binding site" evidence="9">
    <location>
        <position position="99"/>
    </location>
    <ligand>
        <name>Zn(2+)</name>
        <dbReference type="ChEBI" id="CHEBI:29105"/>
    </ligand>
</feature>
<keyword evidence="5 10" id="KW-0456">Lyase</keyword>
<evidence type="ECO:0000256" key="5">
    <source>
        <dbReference type="ARBA" id="ARBA00023239"/>
    </source>
</evidence>
<evidence type="ECO:0000256" key="4">
    <source>
        <dbReference type="ARBA" id="ARBA00022833"/>
    </source>
</evidence>
<name>A0A6J4LW99_9SPHI</name>
<keyword evidence="3 9" id="KW-0479">Metal-binding</keyword>
<evidence type="ECO:0000256" key="6">
    <source>
        <dbReference type="ARBA" id="ARBA00039351"/>
    </source>
</evidence>
<dbReference type="PANTHER" id="PTHR11002:SF76">
    <property type="entry name" value="CARBONIC ANHYDRASE"/>
    <property type="match status" value="1"/>
</dbReference>
<dbReference type="InterPro" id="IPR015892">
    <property type="entry name" value="Carbonic_anhydrase_CS"/>
</dbReference>
<feature type="binding site" evidence="9">
    <location>
        <position position="102"/>
    </location>
    <ligand>
        <name>Zn(2+)</name>
        <dbReference type="ChEBI" id="CHEBI:29105"/>
    </ligand>
</feature>
<dbReference type="GO" id="GO:0008270">
    <property type="term" value="F:zinc ion binding"/>
    <property type="evidence" value="ECO:0007669"/>
    <property type="project" value="InterPro"/>
</dbReference>
<keyword evidence="4 9" id="KW-0862">Zinc</keyword>
<dbReference type="SMART" id="SM00947">
    <property type="entry name" value="Pro_CA"/>
    <property type="match status" value="1"/>
</dbReference>
<gene>
    <name evidence="10" type="ORF">AVDCRST_MAG56-7956</name>
</gene>
<evidence type="ECO:0000313" key="10">
    <source>
        <dbReference type="EMBL" id="CAA9342538.1"/>
    </source>
</evidence>